<dbReference type="InterPro" id="IPR002347">
    <property type="entry name" value="SDR_fam"/>
</dbReference>
<dbReference type="PRINTS" id="PR00080">
    <property type="entry name" value="SDRFAMILY"/>
</dbReference>
<evidence type="ECO:0000313" key="6">
    <source>
        <dbReference type="Proteomes" id="UP000559987"/>
    </source>
</evidence>
<dbReference type="AlphaFoldDB" id="A0A839UQ85"/>
<comment type="similarity">
    <text evidence="1 3">Belongs to the short-chain dehydrogenases/reductases (SDR) family.</text>
</comment>
<dbReference type="RefSeq" id="WP_183908657.1">
    <property type="nucleotide sequence ID" value="NZ_JACHXZ010000001.1"/>
</dbReference>
<evidence type="ECO:0000256" key="3">
    <source>
        <dbReference type="RuleBase" id="RU000363"/>
    </source>
</evidence>
<sequence length="266" mass="28958">MSPRPVALITGAASGLGWALSRALAPHCDLLMTDINGDLLRTKAGELSQPFVAADLVDADELAHLVAALEARFERLDFLINCAGITHRSLAQHTDPQVIQQVMAVNYQAPVNLALACLPQLKRCGGKIVNISSMAGWMPVLGRAGYCAAKSALHQFFETLRCEIRAEGVRVLMVYPSFLDTAIEANALGGDGKPARHPRSIIGTPRTPEWMANRIWSAMQRSQERLYPDPFTRLAALLYALAPAFFLRAMTRKFASELTASTSSNL</sequence>
<comment type="caution">
    <text evidence="5">The sequence shown here is derived from an EMBL/GenBank/DDBJ whole genome shotgun (WGS) entry which is preliminary data.</text>
</comment>
<evidence type="ECO:0000256" key="1">
    <source>
        <dbReference type="ARBA" id="ARBA00006484"/>
    </source>
</evidence>
<dbReference type="Gene3D" id="3.40.50.720">
    <property type="entry name" value="NAD(P)-binding Rossmann-like Domain"/>
    <property type="match status" value="1"/>
</dbReference>
<feature type="domain" description="Ketoreductase" evidence="4">
    <location>
        <begin position="5"/>
        <end position="181"/>
    </location>
</feature>
<keyword evidence="2" id="KW-0560">Oxidoreductase</keyword>
<dbReference type="InterPro" id="IPR057326">
    <property type="entry name" value="KR_dom"/>
</dbReference>
<dbReference type="Proteomes" id="UP000559987">
    <property type="component" value="Unassembled WGS sequence"/>
</dbReference>
<name>A0A839UQ85_9GAMM</name>
<dbReference type="PANTHER" id="PTHR44196">
    <property type="entry name" value="DEHYDROGENASE/REDUCTASE SDR FAMILY MEMBER 7B"/>
    <property type="match status" value="1"/>
</dbReference>
<dbReference type="PANTHER" id="PTHR44196:SF1">
    <property type="entry name" value="DEHYDROGENASE_REDUCTASE SDR FAMILY MEMBER 7B"/>
    <property type="match status" value="1"/>
</dbReference>
<organism evidence="5 6">
    <name type="scientific">Simiduia aestuariiviva</name>
    <dbReference type="NCBI Taxonomy" id="1510459"/>
    <lineage>
        <taxon>Bacteria</taxon>
        <taxon>Pseudomonadati</taxon>
        <taxon>Pseudomonadota</taxon>
        <taxon>Gammaproteobacteria</taxon>
        <taxon>Cellvibrionales</taxon>
        <taxon>Cellvibrionaceae</taxon>
        <taxon>Simiduia</taxon>
    </lineage>
</organism>
<protein>
    <submittedName>
        <fullName evidence="5">NAD(P)-dependent dehydrogenase (Short-subunit alcohol dehydrogenase family)</fullName>
    </submittedName>
</protein>
<dbReference type="InterPro" id="IPR036291">
    <property type="entry name" value="NAD(P)-bd_dom_sf"/>
</dbReference>
<dbReference type="PROSITE" id="PS00061">
    <property type="entry name" value="ADH_SHORT"/>
    <property type="match status" value="1"/>
</dbReference>
<dbReference type="InterPro" id="IPR020904">
    <property type="entry name" value="Sc_DH/Rdtase_CS"/>
</dbReference>
<dbReference type="SUPFAM" id="SSF51735">
    <property type="entry name" value="NAD(P)-binding Rossmann-fold domains"/>
    <property type="match status" value="1"/>
</dbReference>
<dbReference type="PRINTS" id="PR00081">
    <property type="entry name" value="GDHRDH"/>
</dbReference>
<proteinExistence type="inferred from homology"/>
<gene>
    <name evidence="5" type="ORF">FHS30_000884</name>
</gene>
<evidence type="ECO:0000259" key="4">
    <source>
        <dbReference type="SMART" id="SM00822"/>
    </source>
</evidence>
<dbReference type="EMBL" id="JACHXZ010000001">
    <property type="protein sequence ID" value="MBB3167708.1"/>
    <property type="molecule type" value="Genomic_DNA"/>
</dbReference>
<keyword evidence="6" id="KW-1185">Reference proteome</keyword>
<reference evidence="5 6" key="1">
    <citation type="submission" date="2020-08" db="EMBL/GenBank/DDBJ databases">
        <title>Genomic Encyclopedia of Type Strains, Phase III (KMG-III): the genomes of soil and plant-associated and newly described type strains.</title>
        <authorList>
            <person name="Whitman W."/>
        </authorList>
    </citation>
    <scope>NUCLEOTIDE SEQUENCE [LARGE SCALE GENOMIC DNA]</scope>
    <source>
        <strain evidence="5 6">CECT 8571</strain>
    </source>
</reference>
<dbReference type="GO" id="GO:0016020">
    <property type="term" value="C:membrane"/>
    <property type="evidence" value="ECO:0007669"/>
    <property type="project" value="TreeGrafter"/>
</dbReference>
<accession>A0A839UQ85</accession>
<dbReference type="CDD" id="cd05233">
    <property type="entry name" value="SDR_c"/>
    <property type="match status" value="1"/>
</dbReference>
<dbReference type="GO" id="GO:0016491">
    <property type="term" value="F:oxidoreductase activity"/>
    <property type="evidence" value="ECO:0007669"/>
    <property type="project" value="UniProtKB-KW"/>
</dbReference>
<dbReference type="Pfam" id="PF00106">
    <property type="entry name" value="adh_short"/>
    <property type="match status" value="1"/>
</dbReference>
<evidence type="ECO:0000313" key="5">
    <source>
        <dbReference type="EMBL" id="MBB3167708.1"/>
    </source>
</evidence>
<dbReference type="SMART" id="SM00822">
    <property type="entry name" value="PKS_KR"/>
    <property type="match status" value="1"/>
</dbReference>
<evidence type="ECO:0000256" key="2">
    <source>
        <dbReference type="ARBA" id="ARBA00023002"/>
    </source>
</evidence>